<keyword evidence="2 4" id="KW-0812">Transmembrane</keyword>
<sequence length="397" mass="44347">FLHKMRMDHLEDLKEPRFDFSSPTAKDNIVKKSHLLLAARTLAQASGWTSGDSLSRMVSTSVTLSMREARCLSTKATSGKVVSQERETNEELKDGDVLDEQELTVSIQRAAVCPYISMASVLFLLLLVLLFFTRFPAIKGVRTESWLSAERGGSVTISCHYNQKYKHHVKYFCKGFTWESCSTMVRTDSPQSEDEVSITDDPDKPVFYVTMRNLQEKDSDWYWCGVETKGTMEKSRLLYLLVTAGIQGVRAESWFSAVTGGSVTVRCHYNKKFRHHVKYWCKGETGSSCLTMVRTDAPQSKGEVSITDDPDNLVFKVTMRNLQKEDSSLYCCGVETDGTVVNSAPVYLTVTTARTLAQASGWTRVDSLSRMGSINVTLSMSVALCLSTKLAAGREDK</sequence>
<feature type="non-terminal residue" evidence="6">
    <location>
        <position position="397"/>
    </location>
</feature>
<dbReference type="Gene3D" id="2.60.40.10">
    <property type="entry name" value="Immunoglobulins"/>
    <property type="match status" value="2"/>
</dbReference>
<name>A0A0P7TBK6_SCLFO</name>
<evidence type="ECO:0000313" key="6">
    <source>
        <dbReference type="EMBL" id="KPP58264.1"/>
    </source>
</evidence>
<accession>A0A0P7TBK6</accession>
<protein>
    <recommendedName>
        <fullName evidence="5">Ig-like domain-containing protein</fullName>
    </recommendedName>
</protein>
<feature type="non-terminal residue" evidence="6">
    <location>
        <position position="1"/>
    </location>
</feature>
<proteinExistence type="predicted"/>
<comment type="subcellular location">
    <subcellularLocation>
        <location evidence="1">Membrane</location>
    </subcellularLocation>
</comment>
<dbReference type="SUPFAM" id="SSF48726">
    <property type="entry name" value="Immunoglobulin"/>
    <property type="match status" value="2"/>
</dbReference>
<dbReference type="PANTHER" id="PTHR11860">
    <property type="entry name" value="POLYMERIC-IMMUNOGLOBULIN RECEPTOR"/>
    <property type="match status" value="1"/>
</dbReference>
<dbReference type="GO" id="GO:0005886">
    <property type="term" value="C:plasma membrane"/>
    <property type="evidence" value="ECO:0007669"/>
    <property type="project" value="TreeGrafter"/>
</dbReference>
<dbReference type="InterPro" id="IPR007110">
    <property type="entry name" value="Ig-like_dom"/>
</dbReference>
<dbReference type="PROSITE" id="PS50835">
    <property type="entry name" value="IG_LIKE"/>
    <property type="match status" value="1"/>
</dbReference>
<dbReference type="Pfam" id="PF07686">
    <property type="entry name" value="V-set"/>
    <property type="match status" value="2"/>
</dbReference>
<feature type="domain" description="Ig-like" evidence="5">
    <location>
        <begin position="136"/>
        <end position="239"/>
    </location>
</feature>
<comment type="caution">
    <text evidence="6">The sequence shown here is derived from an EMBL/GenBank/DDBJ whole genome shotgun (WGS) entry which is preliminary data.</text>
</comment>
<dbReference type="GO" id="GO:0004888">
    <property type="term" value="F:transmembrane signaling receptor activity"/>
    <property type="evidence" value="ECO:0007669"/>
    <property type="project" value="TreeGrafter"/>
</dbReference>
<dbReference type="InterPro" id="IPR003599">
    <property type="entry name" value="Ig_sub"/>
</dbReference>
<dbReference type="InterPro" id="IPR013783">
    <property type="entry name" value="Ig-like_fold"/>
</dbReference>
<dbReference type="EMBL" id="JARO02014306">
    <property type="protein sequence ID" value="KPP58264.1"/>
    <property type="molecule type" value="Genomic_DNA"/>
</dbReference>
<dbReference type="InterPro" id="IPR036179">
    <property type="entry name" value="Ig-like_dom_sf"/>
</dbReference>
<dbReference type="PANTHER" id="PTHR11860:SF87">
    <property type="entry name" value="CMRF35-LIKE MOLECULE 8"/>
    <property type="match status" value="1"/>
</dbReference>
<feature type="transmembrane region" description="Helical" evidence="4">
    <location>
        <begin position="112"/>
        <end position="132"/>
    </location>
</feature>
<dbReference type="CDD" id="cd05716">
    <property type="entry name" value="IgV_pIgR_like"/>
    <property type="match status" value="2"/>
</dbReference>
<evidence type="ECO:0000313" key="7">
    <source>
        <dbReference type="Proteomes" id="UP000034805"/>
    </source>
</evidence>
<dbReference type="InterPro" id="IPR050671">
    <property type="entry name" value="CD300_family_receptors"/>
</dbReference>
<keyword evidence="4" id="KW-1133">Transmembrane helix</keyword>
<organism evidence="6 7">
    <name type="scientific">Scleropages formosus</name>
    <name type="common">Asian bonytongue</name>
    <name type="synonym">Osteoglossum formosum</name>
    <dbReference type="NCBI Taxonomy" id="113540"/>
    <lineage>
        <taxon>Eukaryota</taxon>
        <taxon>Metazoa</taxon>
        <taxon>Chordata</taxon>
        <taxon>Craniata</taxon>
        <taxon>Vertebrata</taxon>
        <taxon>Euteleostomi</taxon>
        <taxon>Actinopterygii</taxon>
        <taxon>Neopterygii</taxon>
        <taxon>Teleostei</taxon>
        <taxon>Osteoglossocephala</taxon>
        <taxon>Osteoglossomorpha</taxon>
        <taxon>Osteoglossiformes</taxon>
        <taxon>Osteoglossidae</taxon>
        <taxon>Scleropages</taxon>
    </lineage>
</organism>
<dbReference type="InterPro" id="IPR013106">
    <property type="entry name" value="Ig_V-set"/>
</dbReference>
<evidence type="ECO:0000256" key="3">
    <source>
        <dbReference type="ARBA" id="ARBA00023136"/>
    </source>
</evidence>
<dbReference type="Proteomes" id="UP000034805">
    <property type="component" value="Unassembled WGS sequence"/>
</dbReference>
<evidence type="ECO:0000259" key="5">
    <source>
        <dbReference type="PROSITE" id="PS50835"/>
    </source>
</evidence>
<dbReference type="AlphaFoldDB" id="A0A0P7TBK6"/>
<dbReference type="SMART" id="SM00409">
    <property type="entry name" value="IG"/>
    <property type="match status" value="2"/>
</dbReference>
<evidence type="ECO:0000256" key="2">
    <source>
        <dbReference type="ARBA" id="ARBA00022692"/>
    </source>
</evidence>
<gene>
    <name evidence="6" type="ORF">Z043_123927</name>
</gene>
<evidence type="ECO:0000256" key="1">
    <source>
        <dbReference type="ARBA" id="ARBA00004370"/>
    </source>
</evidence>
<keyword evidence="3 4" id="KW-0472">Membrane</keyword>
<reference evidence="6 7" key="1">
    <citation type="submission" date="2015-08" db="EMBL/GenBank/DDBJ databases">
        <title>The genome of the Asian arowana (Scleropages formosus).</title>
        <authorList>
            <person name="Tan M.H."/>
            <person name="Gan H.M."/>
            <person name="Croft L.J."/>
            <person name="Austin C.M."/>
        </authorList>
    </citation>
    <scope>NUCLEOTIDE SEQUENCE [LARGE SCALE GENOMIC DNA]</scope>
    <source>
        <strain evidence="6">Aro1</strain>
    </source>
</reference>
<evidence type="ECO:0000256" key="4">
    <source>
        <dbReference type="SAM" id="Phobius"/>
    </source>
</evidence>